<feature type="transmembrane region" description="Helical" evidence="4">
    <location>
        <begin position="6"/>
        <end position="21"/>
    </location>
</feature>
<gene>
    <name evidence="6" type="ORF">J6I90_11715</name>
    <name evidence="7" type="ORF">J6I92_11965</name>
</gene>
<dbReference type="NCBIfam" id="TIGR00254">
    <property type="entry name" value="GGDEF"/>
    <property type="match status" value="1"/>
</dbReference>
<dbReference type="FunFam" id="3.30.70.270:FF:000001">
    <property type="entry name" value="Diguanylate cyclase domain protein"/>
    <property type="match status" value="1"/>
</dbReference>
<feature type="transmembrane region" description="Helical" evidence="4">
    <location>
        <begin position="28"/>
        <end position="47"/>
    </location>
</feature>
<comment type="catalytic activity">
    <reaction evidence="3">
        <text>2 GTP = 3',3'-c-di-GMP + 2 diphosphate</text>
        <dbReference type="Rhea" id="RHEA:24898"/>
        <dbReference type="ChEBI" id="CHEBI:33019"/>
        <dbReference type="ChEBI" id="CHEBI:37565"/>
        <dbReference type="ChEBI" id="CHEBI:58805"/>
        <dbReference type="EC" id="2.7.7.65"/>
    </reaction>
</comment>
<dbReference type="EMBL" id="JAGGJB010000007">
    <property type="protein sequence ID" value="MDN7125549.1"/>
    <property type="molecule type" value="Genomic_DNA"/>
</dbReference>
<comment type="cofactor">
    <cofactor evidence="1">
        <name>Mg(2+)</name>
        <dbReference type="ChEBI" id="CHEBI:18420"/>
    </cofactor>
</comment>
<feature type="transmembrane region" description="Helical" evidence="4">
    <location>
        <begin position="74"/>
        <end position="93"/>
    </location>
</feature>
<dbReference type="PANTHER" id="PTHR45138">
    <property type="entry name" value="REGULATORY COMPONENTS OF SENSORY TRANSDUCTION SYSTEM"/>
    <property type="match status" value="1"/>
</dbReference>
<evidence type="ECO:0000259" key="5">
    <source>
        <dbReference type="PROSITE" id="PS50887"/>
    </source>
</evidence>
<dbReference type="InterPro" id="IPR048435">
    <property type="entry name" value="MASE6"/>
</dbReference>
<dbReference type="InterPro" id="IPR043128">
    <property type="entry name" value="Rev_trsase/Diguanyl_cyclase"/>
</dbReference>
<dbReference type="InterPro" id="IPR000160">
    <property type="entry name" value="GGDEF_dom"/>
</dbReference>
<accession>A0AAW7R0J8</accession>
<dbReference type="AlphaFoldDB" id="A0AAW7R0J8"/>
<sequence>MIALEYLLFAVAIGLYIWLRYRPEHVIVISWIVTLIIAILIAVYVVISKGQSYALYWLATFPPIAYFLLGGKRGLITSVIFFALCFIFLTQATDDWESAPFTLHSLNNIFIATVALIIILRHIEQTRAEAFHYLEEHSQRLEYIAVTDRLTGLYNRAKLDSALSDALRKTKHHQREFSVVLLDIDHFKRVNDTYGHQVGDSILVELGQLLRCNVRSTDVAGRWGGEEFLLVLTEHTRQHAVMHAERLRHAIEAYEFRDGIRITASFGVASYRPGDDESSIIKRVDQALYRAKDEGRNRTISDAQ</sequence>
<reference evidence="8 9" key="1">
    <citation type="submission" date="2021-03" db="EMBL/GenBank/DDBJ databases">
        <title>Pseudidiomarina terrestris, a new bacterium isolated from saline soil.</title>
        <authorList>
            <person name="Galisteo C."/>
            <person name="De La Haba R."/>
            <person name="Sanchez-Porro C."/>
            <person name="Ventosa A."/>
        </authorList>
    </citation>
    <scope>NUCLEOTIDE SEQUENCE [LARGE SCALE GENOMIC DNA]</scope>
    <source>
        <strain evidence="6 9">1APP75-32.1</strain>
        <strain evidence="8">1APR75-15</strain>
        <strain evidence="7">1ASR75-15</strain>
    </source>
</reference>
<keyword evidence="8" id="KW-1185">Reference proteome</keyword>
<evidence type="ECO:0000256" key="2">
    <source>
        <dbReference type="ARBA" id="ARBA00012528"/>
    </source>
</evidence>
<name>A0AAW7R0J8_9GAMM</name>
<protein>
    <recommendedName>
        <fullName evidence="2">diguanylate cyclase</fullName>
        <ecNumber evidence="2">2.7.7.65</ecNumber>
    </recommendedName>
</protein>
<dbReference type="Pfam" id="PF20966">
    <property type="entry name" value="MASE6"/>
    <property type="match status" value="1"/>
</dbReference>
<dbReference type="SMART" id="SM00267">
    <property type="entry name" value="GGDEF"/>
    <property type="match status" value="1"/>
</dbReference>
<dbReference type="InterPro" id="IPR029787">
    <property type="entry name" value="Nucleotide_cyclase"/>
</dbReference>
<evidence type="ECO:0000313" key="6">
    <source>
        <dbReference type="EMBL" id="MDN7125549.1"/>
    </source>
</evidence>
<keyword evidence="4" id="KW-0472">Membrane</keyword>
<evidence type="ECO:0000256" key="3">
    <source>
        <dbReference type="ARBA" id="ARBA00034247"/>
    </source>
</evidence>
<dbReference type="SUPFAM" id="SSF55073">
    <property type="entry name" value="Nucleotide cyclase"/>
    <property type="match status" value="1"/>
</dbReference>
<evidence type="ECO:0000313" key="9">
    <source>
        <dbReference type="Proteomes" id="UP001169492"/>
    </source>
</evidence>
<evidence type="ECO:0000256" key="1">
    <source>
        <dbReference type="ARBA" id="ARBA00001946"/>
    </source>
</evidence>
<dbReference type="GO" id="GO:0052621">
    <property type="term" value="F:diguanylate cyclase activity"/>
    <property type="evidence" value="ECO:0007669"/>
    <property type="project" value="UniProtKB-EC"/>
</dbReference>
<dbReference type="Gene3D" id="3.30.70.270">
    <property type="match status" value="1"/>
</dbReference>
<dbReference type="CDD" id="cd01949">
    <property type="entry name" value="GGDEF"/>
    <property type="match status" value="1"/>
</dbReference>
<dbReference type="Proteomes" id="UP001169491">
    <property type="component" value="Unassembled WGS sequence"/>
</dbReference>
<feature type="transmembrane region" description="Helical" evidence="4">
    <location>
        <begin position="105"/>
        <end position="123"/>
    </location>
</feature>
<comment type="caution">
    <text evidence="6">The sequence shown here is derived from an EMBL/GenBank/DDBJ whole genome shotgun (WGS) entry which is preliminary data.</text>
</comment>
<proteinExistence type="predicted"/>
<dbReference type="Pfam" id="PF00990">
    <property type="entry name" value="GGDEF"/>
    <property type="match status" value="1"/>
</dbReference>
<dbReference type="EC" id="2.7.7.65" evidence="2"/>
<evidence type="ECO:0000313" key="7">
    <source>
        <dbReference type="EMBL" id="MDN7130588.1"/>
    </source>
</evidence>
<dbReference type="Proteomes" id="UP001169492">
    <property type="component" value="Unassembled WGS sequence"/>
</dbReference>
<keyword evidence="4" id="KW-1133">Transmembrane helix</keyword>
<dbReference type="EMBL" id="JAGGJC010000006">
    <property type="protein sequence ID" value="MDN7130588.1"/>
    <property type="molecule type" value="Genomic_DNA"/>
</dbReference>
<dbReference type="PANTHER" id="PTHR45138:SF9">
    <property type="entry name" value="DIGUANYLATE CYCLASE DGCM-RELATED"/>
    <property type="match status" value="1"/>
</dbReference>
<keyword evidence="4" id="KW-0812">Transmembrane</keyword>
<dbReference type="InterPro" id="IPR050469">
    <property type="entry name" value="Diguanylate_Cyclase"/>
</dbReference>
<dbReference type="PROSITE" id="PS50887">
    <property type="entry name" value="GGDEF"/>
    <property type="match status" value="1"/>
</dbReference>
<feature type="domain" description="GGDEF" evidence="5">
    <location>
        <begin position="175"/>
        <end position="304"/>
    </location>
</feature>
<organism evidence="6 9">
    <name type="scientific">Pseudidiomarina terrestris</name>
    <dbReference type="NCBI Taxonomy" id="2820060"/>
    <lineage>
        <taxon>Bacteria</taxon>
        <taxon>Pseudomonadati</taxon>
        <taxon>Pseudomonadota</taxon>
        <taxon>Gammaproteobacteria</taxon>
        <taxon>Alteromonadales</taxon>
        <taxon>Idiomarinaceae</taxon>
        <taxon>Pseudidiomarina</taxon>
    </lineage>
</organism>
<evidence type="ECO:0000313" key="8">
    <source>
        <dbReference type="Proteomes" id="UP001169491"/>
    </source>
</evidence>
<evidence type="ECO:0000256" key="4">
    <source>
        <dbReference type="SAM" id="Phobius"/>
    </source>
</evidence>